<accession>A0A4Y7RPW5</accession>
<reference evidence="1 2" key="1">
    <citation type="journal article" date="2019" name="Nat. Ecol. Evol.">
        <title>Megaphylogeny resolves global patterns of mushroom evolution.</title>
        <authorList>
            <person name="Varga T."/>
            <person name="Krizsan K."/>
            <person name="Foldi C."/>
            <person name="Dima B."/>
            <person name="Sanchez-Garcia M."/>
            <person name="Sanchez-Ramirez S."/>
            <person name="Szollosi G.J."/>
            <person name="Szarkandi J.G."/>
            <person name="Papp V."/>
            <person name="Albert L."/>
            <person name="Andreopoulos W."/>
            <person name="Angelini C."/>
            <person name="Antonin V."/>
            <person name="Barry K.W."/>
            <person name="Bougher N.L."/>
            <person name="Buchanan P."/>
            <person name="Buyck B."/>
            <person name="Bense V."/>
            <person name="Catcheside P."/>
            <person name="Chovatia M."/>
            <person name="Cooper J."/>
            <person name="Damon W."/>
            <person name="Desjardin D."/>
            <person name="Finy P."/>
            <person name="Geml J."/>
            <person name="Haridas S."/>
            <person name="Hughes K."/>
            <person name="Justo A."/>
            <person name="Karasinski D."/>
            <person name="Kautmanova I."/>
            <person name="Kiss B."/>
            <person name="Kocsube S."/>
            <person name="Kotiranta H."/>
            <person name="LaButti K.M."/>
            <person name="Lechner B.E."/>
            <person name="Liimatainen K."/>
            <person name="Lipzen A."/>
            <person name="Lukacs Z."/>
            <person name="Mihaltcheva S."/>
            <person name="Morgado L.N."/>
            <person name="Niskanen T."/>
            <person name="Noordeloos M.E."/>
            <person name="Ohm R.A."/>
            <person name="Ortiz-Santana B."/>
            <person name="Ovrebo C."/>
            <person name="Racz N."/>
            <person name="Riley R."/>
            <person name="Savchenko A."/>
            <person name="Shiryaev A."/>
            <person name="Soop K."/>
            <person name="Spirin V."/>
            <person name="Szebenyi C."/>
            <person name="Tomsovsky M."/>
            <person name="Tulloss R.E."/>
            <person name="Uehling J."/>
            <person name="Grigoriev I.V."/>
            <person name="Vagvolgyi C."/>
            <person name="Papp T."/>
            <person name="Martin F.M."/>
            <person name="Miettinen O."/>
            <person name="Hibbett D.S."/>
            <person name="Nagy L.G."/>
        </authorList>
    </citation>
    <scope>NUCLEOTIDE SEQUENCE [LARGE SCALE GENOMIC DNA]</scope>
    <source>
        <strain evidence="1 2">FP101781</strain>
    </source>
</reference>
<protein>
    <submittedName>
        <fullName evidence="1">Uncharacterized protein</fullName>
    </submittedName>
</protein>
<dbReference type="AlphaFoldDB" id="A0A4Y7RPW5"/>
<evidence type="ECO:0000313" key="2">
    <source>
        <dbReference type="Proteomes" id="UP000298030"/>
    </source>
</evidence>
<keyword evidence="2" id="KW-1185">Reference proteome</keyword>
<organism evidence="1 2">
    <name type="scientific">Coprinellus micaceus</name>
    <name type="common">Glistening ink-cap mushroom</name>
    <name type="synonym">Coprinus micaceus</name>
    <dbReference type="NCBI Taxonomy" id="71717"/>
    <lineage>
        <taxon>Eukaryota</taxon>
        <taxon>Fungi</taxon>
        <taxon>Dikarya</taxon>
        <taxon>Basidiomycota</taxon>
        <taxon>Agaricomycotina</taxon>
        <taxon>Agaricomycetes</taxon>
        <taxon>Agaricomycetidae</taxon>
        <taxon>Agaricales</taxon>
        <taxon>Agaricineae</taxon>
        <taxon>Psathyrellaceae</taxon>
        <taxon>Coprinellus</taxon>
    </lineage>
</organism>
<sequence length="319" mass="34315">MPPPNDIHLNNGAEIGCDHSVGLNCAPSDPPGAPPASPPAVGLNYSTWIAVHPDRALTRTPHFEHYPELRAVRVNRESSHPSCVQQLGSIVTLQWLDIAVQGNCDTHLSPSASLAQLGPFSPRLVQPAFDRQSNLCQPTPQFKGIATLLSPIFGLAQPRPFAAQFVQPAFVGRGSSPQLGQFVLTVLEGVAVLSNYDTLLSPIASLTQPWPFAVQLAQLVFVGRGSSSQLLTQPRPFAVQLVQHNMGLEAGAVRANFGVNGLAMCKRFVWTCNRRATPSPELNLISNHRLQVQAETSDIGPGGFRWLEGGVKNGWLAPL</sequence>
<evidence type="ECO:0000313" key="1">
    <source>
        <dbReference type="EMBL" id="TEB10317.1"/>
    </source>
</evidence>
<comment type="caution">
    <text evidence="1">The sequence shown here is derived from an EMBL/GenBank/DDBJ whole genome shotgun (WGS) entry which is preliminary data.</text>
</comment>
<proteinExistence type="predicted"/>
<gene>
    <name evidence="1" type="ORF">FA13DRAFT_1722269</name>
</gene>
<dbReference type="EMBL" id="QPFP01000473">
    <property type="protein sequence ID" value="TEB10317.1"/>
    <property type="molecule type" value="Genomic_DNA"/>
</dbReference>
<dbReference type="Proteomes" id="UP000298030">
    <property type="component" value="Unassembled WGS sequence"/>
</dbReference>
<name>A0A4Y7RPW5_COPMI</name>